<reference evidence="1 2" key="1">
    <citation type="submission" date="2019-03" db="EMBL/GenBank/DDBJ databases">
        <title>Flavobacterium AR-3-4 sp. nov. isolated from arctic soil.</title>
        <authorList>
            <person name="Chaudhary D.K."/>
        </authorList>
    </citation>
    <scope>NUCLEOTIDE SEQUENCE [LARGE SCALE GENOMIC DNA]</scope>
    <source>
        <strain evidence="1 2">AR-3-4</strain>
    </source>
</reference>
<proteinExistence type="predicted"/>
<evidence type="ECO:0000313" key="1">
    <source>
        <dbReference type="EMBL" id="TDD96911.1"/>
    </source>
</evidence>
<dbReference type="RefSeq" id="WP_132004876.1">
    <property type="nucleotide sequence ID" value="NZ_SMFK01000005.1"/>
</dbReference>
<organism evidence="1 2">
    <name type="scientific">Flavobacterium cellulosilyticum</name>
    <dbReference type="NCBI Taxonomy" id="2541731"/>
    <lineage>
        <taxon>Bacteria</taxon>
        <taxon>Pseudomonadati</taxon>
        <taxon>Bacteroidota</taxon>
        <taxon>Flavobacteriia</taxon>
        <taxon>Flavobacteriales</taxon>
        <taxon>Flavobacteriaceae</taxon>
        <taxon>Flavobacterium</taxon>
    </lineage>
</organism>
<protein>
    <submittedName>
        <fullName evidence="1">Ferritin-like domain-containing protein</fullName>
    </submittedName>
</protein>
<dbReference type="InterPro" id="IPR009078">
    <property type="entry name" value="Ferritin-like_SF"/>
</dbReference>
<name>A0A4R5CAF6_9FLAO</name>
<dbReference type="OrthoDB" id="954262at2"/>
<dbReference type="Pfam" id="PF13668">
    <property type="entry name" value="Ferritin_2"/>
    <property type="match status" value="1"/>
</dbReference>
<evidence type="ECO:0000313" key="2">
    <source>
        <dbReference type="Proteomes" id="UP000295479"/>
    </source>
</evidence>
<dbReference type="SUPFAM" id="SSF47240">
    <property type="entry name" value="Ferritin-like"/>
    <property type="match status" value="1"/>
</dbReference>
<dbReference type="EMBL" id="SMFK01000005">
    <property type="protein sequence ID" value="TDD96911.1"/>
    <property type="molecule type" value="Genomic_DNA"/>
</dbReference>
<dbReference type="AlphaFoldDB" id="A0A4R5CAF6"/>
<sequence>MRNVVKIQEVQPSLTDRRKFLKISGLTIVGTGLLLAGCNNDENVIASASNSNLKSKYGGGHFPGIKDGVFDLGGNDLGVLTYAYALEQLEADFYTKVVNANGFTTNFTAEDQQVLTDLYHHEVIHREFFKAALSGALPNPTSQLLPNLAFDYGSLNFSNRDQVLATAKALEDTGVAAYNGAGRLISNPGYLLLAGKIVSVEARHASAIRSLINPNSKDFAGDDVVNPTTGLDVKKNPSEVLAIAGGFITTNFTALYLP</sequence>
<accession>A0A4R5CAF6</accession>
<keyword evidence="2" id="KW-1185">Reference proteome</keyword>
<gene>
    <name evidence="1" type="ORF">E0F76_09715</name>
</gene>
<comment type="caution">
    <text evidence="1">The sequence shown here is derived from an EMBL/GenBank/DDBJ whole genome shotgun (WGS) entry which is preliminary data.</text>
</comment>
<dbReference type="Proteomes" id="UP000295479">
    <property type="component" value="Unassembled WGS sequence"/>
</dbReference>